<dbReference type="SMART" id="SM00270">
    <property type="entry name" value="ChtBD1"/>
    <property type="match status" value="1"/>
</dbReference>
<organism evidence="2 3">
    <name type="scientific">Parelaphostrongylus tenuis</name>
    <name type="common">Meningeal worm</name>
    <dbReference type="NCBI Taxonomy" id="148309"/>
    <lineage>
        <taxon>Eukaryota</taxon>
        <taxon>Metazoa</taxon>
        <taxon>Ecdysozoa</taxon>
        <taxon>Nematoda</taxon>
        <taxon>Chromadorea</taxon>
        <taxon>Rhabditida</taxon>
        <taxon>Rhabditina</taxon>
        <taxon>Rhabditomorpha</taxon>
        <taxon>Strongyloidea</taxon>
        <taxon>Metastrongylidae</taxon>
        <taxon>Parelaphostrongylus</taxon>
    </lineage>
</organism>
<dbReference type="AlphaFoldDB" id="A0AAD5MWD7"/>
<accession>A0AAD5MWD7</accession>
<evidence type="ECO:0000313" key="3">
    <source>
        <dbReference type="Proteomes" id="UP001196413"/>
    </source>
</evidence>
<evidence type="ECO:0000259" key="1">
    <source>
        <dbReference type="SMART" id="SM00270"/>
    </source>
</evidence>
<evidence type="ECO:0000313" key="2">
    <source>
        <dbReference type="EMBL" id="KAJ1355231.1"/>
    </source>
</evidence>
<keyword evidence="3" id="KW-1185">Reference proteome</keyword>
<dbReference type="Proteomes" id="UP001196413">
    <property type="component" value="Unassembled WGS sequence"/>
</dbReference>
<gene>
    <name evidence="2" type="ORF">KIN20_012556</name>
</gene>
<dbReference type="CDD" id="cd10909">
    <property type="entry name" value="ChtBD1_GH18_2"/>
    <property type="match status" value="1"/>
</dbReference>
<feature type="domain" description="Chitin-binding type-1" evidence="1">
    <location>
        <begin position="20"/>
        <end position="68"/>
    </location>
</feature>
<proteinExistence type="predicted"/>
<dbReference type="GO" id="GO:0008061">
    <property type="term" value="F:chitin binding"/>
    <property type="evidence" value="ECO:0007669"/>
    <property type="project" value="InterPro"/>
</dbReference>
<dbReference type="EMBL" id="JAHQIW010002393">
    <property type="protein sequence ID" value="KAJ1355231.1"/>
    <property type="molecule type" value="Genomic_DNA"/>
</dbReference>
<protein>
    <recommendedName>
        <fullName evidence="1">Chitin-binding type-1 domain-containing protein</fullName>
    </recommendedName>
</protein>
<reference evidence="2" key="1">
    <citation type="submission" date="2021-06" db="EMBL/GenBank/DDBJ databases">
        <title>Parelaphostrongylus tenuis whole genome reference sequence.</title>
        <authorList>
            <person name="Garwood T.J."/>
            <person name="Larsen P.A."/>
            <person name="Fountain-Jones N.M."/>
            <person name="Garbe J.R."/>
            <person name="Macchietto M.G."/>
            <person name="Kania S.A."/>
            <person name="Gerhold R.W."/>
            <person name="Richards J.E."/>
            <person name="Wolf T.M."/>
        </authorList>
    </citation>
    <scope>NUCLEOTIDE SEQUENCE</scope>
    <source>
        <strain evidence="2">MNPRO001-30</strain>
        <tissue evidence="2">Meninges</tissue>
    </source>
</reference>
<comment type="caution">
    <text evidence="2">The sequence shown here is derived from an EMBL/GenBank/DDBJ whole genome shotgun (WGS) entry which is preliminary data.</text>
</comment>
<dbReference type="InterPro" id="IPR001002">
    <property type="entry name" value="Chitin-bd_1"/>
</dbReference>
<sequence>MTIECSSRYTSDAAEGKRGRCGRQAPLIDGVPPTCNPDDPNAHCCSNGGYCGSSKENADLMRNVFHPEKLQNATRRVRRTAAAKQDIAAKAAFTSYILTENQIDCEYHTVSPVAVDIEELYLDTTIFYSAPSRIRPAQIWHVVQATESRNGGENWRQYKPLSHIIMAIISAINVRLLSVNGTLLLSVHLFNDEELNVLYNVARKKMGFFPPYITYKGTLNSKQPAPKSRILIFLHTLSFVN</sequence>
<name>A0AAD5MWD7_PARTN</name>